<keyword evidence="7" id="KW-1185">Reference proteome</keyword>
<gene>
    <name evidence="6" type="ORF">BDZ83DRAFT_634235</name>
</gene>
<proteinExistence type="inferred from homology"/>
<evidence type="ECO:0000313" key="7">
    <source>
        <dbReference type="Proteomes" id="UP001244207"/>
    </source>
</evidence>
<evidence type="ECO:0000256" key="2">
    <source>
        <dbReference type="ARBA" id="ARBA00022679"/>
    </source>
</evidence>
<evidence type="ECO:0000313" key="6">
    <source>
        <dbReference type="EMBL" id="KAK1716798.1"/>
    </source>
</evidence>
<dbReference type="InterPro" id="IPR029063">
    <property type="entry name" value="SAM-dependent_MTases_sf"/>
</dbReference>
<dbReference type="Proteomes" id="UP001244207">
    <property type="component" value="Unassembled WGS sequence"/>
</dbReference>
<accession>A0AAD8XDH5</accession>
<dbReference type="PANTHER" id="PTHR35897">
    <property type="entry name" value="METHYLTRANSFERASE AUSD"/>
    <property type="match status" value="1"/>
</dbReference>
<dbReference type="InterPro" id="IPR051654">
    <property type="entry name" value="Meroterpenoid_MTases"/>
</dbReference>
<sequence length="231" mass="26491">MADEPTPNLPAHRIPTDRDTNSPFWTETFPPLEEHTKRLFIEYANIPEDKLQEHLEEAVHAGSPPQTLHGIDLTPNFFPAGKHLFNDPHTPIAFLQANALSPPSTLPPTWRNNFTIITANYVQHCFNLQDPKTYAAFLLALLSGNPNDLIFGRTAGTTEGEARREEMHKGQRLYRHTEASFVEFWTRVAAQHGRRARVETWVDEMPAFELKGEGMERFEPVKNLMYSIRFE</sequence>
<dbReference type="GO" id="GO:0016740">
    <property type="term" value="F:transferase activity"/>
    <property type="evidence" value="ECO:0007669"/>
    <property type="project" value="UniProtKB-KW"/>
</dbReference>
<evidence type="ECO:0000256" key="1">
    <source>
        <dbReference type="ARBA" id="ARBA00005179"/>
    </source>
</evidence>
<comment type="pathway">
    <text evidence="1">Secondary metabolite biosynthesis.</text>
</comment>
<dbReference type="PANTHER" id="PTHR35897:SF1">
    <property type="entry name" value="METHYLTRANSFERASE AUSD"/>
    <property type="match status" value="1"/>
</dbReference>
<dbReference type="AlphaFoldDB" id="A0AAD8XDH5"/>
<dbReference type="SUPFAM" id="SSF53335">
    <property type="entry name" value="S-adenosyl-L-methionine-dependent methyltransferases"/>
    <property type="match status" value="1"/>
</dbReference>
<comment type="caution">
    <text evidence="6">The sequence shown here is derived from an EMBL/GenBank/DDBJ whole genome shotgun (WGS) entry which is preliminary data.</text>
</comment>
<dbReference type="EMBL" id="JAHMHS010000111">
    <property type="protein sequence ID" value="KAK1716798.1"/>
    <property type="molecule type" value="Genomic_DNA"/>
</dbReference>
<reference evidence="6" key="1">
    <citation type="submission" date="2021-12" db="EMBL/GenBank/DDBJ databases">
        <title>Comparative genomics, transcriptomics and evolutionary studies reveal genomic signatures of adaptation to plant cell wall in hemibiotrophic fungi.</title>
        <authorList>
            <consortium name="DOE Joint Genome Institute"/>
            <person name="Baroncelli R."/>
            <person name="Diaz J.F."/>
            <person name="Benocci T."/>
            <person name="Peng M."/>
            <person name="Battaglia E."/>
            <person name="Haridas S."/>
            <person name="Andreopoulos W."/>
            <person name="Labutti K."/>
            <person name="Pangilinan J."/>
            <person name="Floch G.L."/>
            <person name="Makela M.R."/>
            <person name="Henrissat B."/>
            <person name="Grigoriev I.V."/>
            <person name="Crouch J.A."/>
            <person name="De Vries R.P."/>
            <person name="Sukno S.A."/>
            <person name="Thon M.R."/>
        </authorList>
    </citation>
    <scope>NUCLEOTIDE SEQUENCE</scope>
    <source>
        <strain evidence="6">CBS 112980</strain>
    </source>
</reference>
<dbReference type="GeneID" id="85392984"/>
<organism evidence="6 7">
    <name type="scientific">Glomerella acutata</name>
    <name type="common">Colletotrichum acutatum</name>
    <dbReference type="NCBI Taxonomy" id="27357"/>
    <lineage>
        <taxon>Eukaryota</taxon>
        <taxon>Fungi</taxon>
        <taxon>Dikarya</taxon>
        <taxon>Ascomycota</taxon>
        <taxon>Pezizomycotina</taxon>
        <taxon>Sordariomycetes</taxon>
        <taxon>Hypocreomycetidae</taxon>
        <taxon>Glomerellales</taxon>
        <taxon>Glomerellaceae</taxon>
        <taxon>Colletotrichum</taxon>
        <taxon>Colletotrichum acutatum species complex</taxon>
    </lineage>
</organism>
<dbReference type="RefSeq" id="XP_060360728.1">
    <property type="nucleotide sequence ID" value="XM_060509085.1"/>
</dbReference>
<keyword evidence="2" id="KW-0808">Transferase</keyword>
<evidence type="ECO:0000256" key="4">
    <source>
        <dbReference type="ARBA" id="ARBA00038314"/>
    </source>
</evidence>
<comment type="similarity">
    <text evidence="4">Belongs to the class I-like SAM-binding methyltransferase superfamily.</text>
</comment>
<protein>
    <submittedName>
        <fullName evidence="6">Uncharacterized protein</fullName>
    </submittedName>
</protein>
<feature type="region of interest" description="Disordered" evidence="5">
    <location>
        <begin position="1"/>
        <end position="23"/>
    </location>
</feature>
<evidence type="ECO:0000256" key="3">
    <source>
        <dbReference type="ARBA" id="ARBA00022691"/>
    </source>
</evidence>
<name>A0AAD8XDH5_GLOAC</name>
<evidence type="ECO:0000256" key="5">
    <source>
        <dbReference type="SAM" id="MobiDB-lite"/>
    </source>
</evidence>
<keyword evidence="3" id="KW-0949">S-adenosyl-L-methionine</keyword>